<evidence type="ECO:0000256" key="1">
    <source>
        <dbReference type="SAM" id="MobiDB-lite"/>
    </source>
</evidence>
<feature type="signal peptide" evidence="3">
    <location>
        <begin position="1"/>
        <end position="16"/>
    </location>
</feature>
<gene>
    <name evidence="5" type="ORF">BDV29DRAFT_186253</name>
</gene>
<feature type="domain" description="Peptidase A1" evidence="4">
    <location>
        <begin position="149"/>
        <end position="325"/>
    </location>
</feature>
<evidence type="ECO:0000259" key="4">
    <source>
        <dbReference type="Pfam" id="PF00026"/>
    </source>
</evidence>
<dbReference type="SUPFAM" id="SSF50630">
    <property type="entry name" value="Acid proteases"/>
    <property type="match status" value="1"/>
</dbReference>
<evidence type="ECO:0000256" key="3">
    <source>
        <dbReference type="SAM" id="SignalP"/>
    </source>
</evidence>
<dbReference type="Pfam" id="PF00026">
    <property type="entry name" value="Asp"/>
    <property type="match status" value="1"/>
</dbReference>
<dbReference type="Proteomes" id="UP000326565">
    <property type="component" value="Unassembled WGS sequence"/>
</dbReference>
<protein>
    <submittedName>
        <fullName evidence="5">Aspartic peptidase domain-containing protein</fullName>
    </submittedName>
</protein>
<evidence type="ECO:0000256" key="2">
    <source>
        <dbReference type="SAM" id="Phobius"/>
    </source>
</evidence>
<evidence type="ECO:0000313" key="5">
    <source>
        <dbReference type="EMBL" id="KAB8067374.1"/>
    </source>
</evidence>
<dbReference type="EMBL" id="ML732497">
    <property type="protein sequence ID" value="KAB8067374.1"/>
    <property type="molecule type" value="Genomic_DNA"/>
</dbReference>
<dbReference type="AlphaFoldDB" id="A0A5N5WJB7"/>
<keyword evidence="2" id="KW-0472">Membrane</keyword>
<sequence length="526" mass="57080">MKGFLFLLSMVRRTLGGCPGSNVVTLPYGNVTVLDASVRRGIPIDLGTPPQPVAMVAAGYANNTFLWDDTHGCDVREQYDQSCIVGRGGIFWVNKSSTWSDIAKPNITAQDTTMQGFGFTGTPPRGADILHLNDSYSLYDFPVATTKGGITMNSLGLGRDSTFLQTLVKKGAIISKTWSLFYGLTGADEDAQMDGTAVFGGYDQAKTKGDNQTFRLNYDVDCRTGMVATITSIDVGFDNGTEQNAFASQINMCLDPSFEILSFTPSIVNTLKTKFGGKSFGTSTGRAHNGLLYNTEDAFTGNISVTLNRKLKITVPNKQLVVPDYVVLGNETVFSDTSREVLVGVPTGGDQPEWMTYLGQPFFTAAYLMVNHDLGTFSVWQSNPTYDEDYHAIDSTGSVCKEEVNAPTTSSNTTVSPAISDFPHQGQVLSTGVIVGIVVGAVGVVAFIAAFLAMFFYRRRVRKLKATQKQSPQLLFPVVPKNEYRNQFPVEAPSSGPEPTEVPGDFRQPSMAFELPTRPSSRRTPS</sequence>
<dbReference type="OrthoDB" id="4074350at2759"/>
<dbReference type="InterPro" id="IPR021109">
    <property type="entry name" value="Peptidase_aspartic_dom_sf"/>
</dbReference>
<dbReference type="Gene3D" id="2.40.70.10">
    <property type="entry name" value="Acid Proteases"/>
    <property type="match status" value="2"/>
</dbReference>
<name>A0A5N5WJB7_9EURO</name>
<keyword evidence="3" id="KW-0732">Signal</keyword>
<reference evidence="5 6" key="1">
    <citation type="submission" date="2019-04" db="EMBL/GenBank/DDBJ databases">
        <title>Friends and foes A comparative genomics study of 23 Aspergillus species from section Flavi.</title>
        <authorList>
            <consortium name="DOE Joint Genome Institute"/>
            <person name="Kjaerbolling I."/>
            <person name="Vesth T."/>
            <person name="Frisvad J.C."/>
            <person name="Nybo J.L."/>
            <person name="Theobald S."/>
            <person name="Kildgaard S."/>
            <person name="Isbrandt T."/>
            <person name="Kuo A."/>
            <person name="Sato A."/>
            <person name="Lyhne E.K."/>
            <person name="Kogle M.E."/>
            <person name="Wiebenga A."/>
            <person name="Kun R.S."/>
            <person name="Lubbers R.J."/>
            <person name="Makela M.R."/>
            <person name="Barry K."/>
            <person name="Chovatia M."/>
            <person name="Clum A."/>
            <person name="Daum C."/>
            <person name="Haridas S."/>
            <person name="He G."/>
            <person name="LaButti K."/>
            <person name="Lipzen A."/>
            <person name="Mondo S."/>
            <person name="Riley R."/>
            <person name="Salamov A."/>
            <person name="Simmons B.A."/>
            <person name="Magnuson J.K."/>
            <person name="Henrissat B."/>
            <person name="Mortensen U.H."/>
            <person name="Larsen T.O."/>
            <person name="Devries R.P."/>
            <person name="Grigoriev I.V."/>
            <person name="Machida M."/>
            <person name="Baker S.E."/>
            <person name="Andersen M.R."/>
        </authorList>
    </citation>
    <scope>NUCLEOTIDE SEQUENCE [LARGE SCALE GENOMIC DNA]</scope>
    <source>
        <strain evidence="5 6">CBS 151.66</strain>
    </source>
</reference>
<keyword evidence="2" id="KW-0812">Transmembrane</keyword>
<feature type="chain" id="PRO_5024859661" evidence="3">
    <location>
        <begin position="17"/>
        <end position="526"/>
    </location>
</feature>
<proteinExistence type="predicted"/>
<feature type="region of interest" description="Disordered" evidence="1">
    <location>
        <begin position="487"/>
        <end position="526"/>
    </location>
</feature>
<feature type="transmembrane region" description="Helical" evidence="2">
    <location>
        <begin position="433"/>
        <end position="457"/>
    </location>
</feature>
<accession>A0A5N5WJB7</accession>
<keyword evidence="2" id="KW-1133">Transmembrane helix</keyword>
<keyword evidence="6" id="KW-1185">Reference proteome</keyword>
<evidence type="ECO:0000313" key="6">
    <source>
        <dbReference type="Proteomes" id="UP000326565"/>
    </source>
</evidence>
<dbReference type="InterPro" id="IPR033121">
    <property type="entry name" value="PEPTIDASE_A1"/>
</dbReference>
<organism evidence="5 6">
    <name type="scientific">Aspergillus leporis</name>
    <dbReference type="NCBI Taxonomy" id="41062"/>
    <lineage>
        <taxon>Eukaryota</taxon>
        <taxon>Fungi</taxon>
        <taxon>Dikarya</taxon>
        <taxon>Ascomycota</taxon>
        <taxon>Pezizomycotina</taxon>
        <taxon>Eurotiomycetes</taxon>
        <taxon>Eurotiomycetidae</taxon>
        <taxon>Eurotiales</taxon>
        <taxon>Aspergillaceae</taxon>
        <taxon>Aspergillus</taxon>
        <taxon>Aspergillus subgen. Circumdati</taxon>
    </lineage>
</organism>